<proteinExistence type="predicted"/>
<accession>A0A7C3VEN8</accession>
<dbReference type="Gene3D" id="3.40.50.2000">
    <property type="entry name" value="Glycogen Phosphorylase B"/>
    <property type="match status" value="2"/>
</dbReference>
<protein>
    <submittedName>
        <fullName evidence="3">Lipopolysaccharide heptosyltransferase family protein</fullName>
    </submittedName>
</protein>
<dbReference type="PANTHER" id="PTHR30160:SF7">
    <property type="entry name" value="ADP-HEPTOSE--LPS HEPTOSYLTRANSFERASE 2"/>
    <property type="match status" value="1"/>
</dbReference>
<dbReference type="GO" id="GO:0005829">
    <property type="term" value="C:cytosol"/>
    <property type="evidence" value="ECO:0007669"/>
    <property type="project" value="TreeGrafter"/>
</dbReference>
<organism evidence="3">
    <name type="scientific">Planktothricoides sp. SpSt-374</name>
    <dbReference type="NCBI Taxonomy" id="2282167"/>
    <lineage>
        <taxon>Bacteria</taxon>
        <taxon>Bacillati</taxon>
        <taxon>Cyanobacteriota</taxon>
        <taxon>Cyanophyceae</taxon>
        <taxon>Oscillatoriophycideae</taxon>
        <taxon>Oscillatoriales</taxon>
        <taxon>Oscillatoriaceae</taxon>
        <taxon>Planktothricoides</taxon>
    </lineage>
</organism>
<keyword evidence="1" id="KW-0328">Glycosyltransferase</keyword>
<dbReference type="GO" id="GO:0009244">
    <property type="term" value="P:lipopolysaccharide core region biosynthetic process"/>
    <property type="evidence" value="ECO:0007669"/>
    <property type="project" value="TreeGrafter"/>
</dbReference>
<dbReference type="SUPFAM" id="SSF53756">
    <property type="entry name" value="UDP-Glycosyltransferase/glycogen phosphorylase"/>
    <property type="match status" value="1"/>
</dbReference>
<dbReference type="CDD" id="cd03789">
    <property type="entry name" value="GT9_LPS_heptosyltransferase"/>
    <property type="match status" value="1"/>
</dbReference>
<evidence type="ECO:0000256" key="1">
    <source>
        <dbReference type="ARBA" id="ARBA00022676"/>
    </source>
</evidence>
<dbReference type="EMBL" id="DSPX01000002">
    <property type="protein sequence ID" value="HGF99158.1"/>
    <property type="molecule type" value="Genomic_DNA"/>
</dbReference>
<comment type="caution">
    <text evidence="3">The sequence shown here is derived from an EMBL/GenBank/DDBJ whole genome shotgun (WGS) entry which is preliminary data.</text>
</comment>
<evidence type="ECO:0000256" key="2">
    <source>
        <dbReference type="ARBA" id="ARBA00022679"/>
    </source>
</evidence>
<dbReference type="InterPro" id="IPR002201">
    <property type="entry name" value="Glyco_trans_9"/>
</dbReference>
<gene>
    <name evidence="3" type="ORF">ENR15_00390</name>
</gene>
<dbReference type="Pfam" id="PF01075">
    <property type="entry name" value="Glyco_transf_9"/>
    <property type="match status" value="1"/>
</dbReference>
<dbReference type="AlphaFoldDB" id="A0A7C3VEN8"/>
<dbReference type="InterPro" id="IPR051199">
    <property type="entry name" value="LPS_LOS_Heptosyltrfase"/>
</dbReference>
<reference evidence="3" key="1">
    <citation type="journal article" date="2020" name="mSystems">
        <title>Genome- and Community-Level Interaction Insights into Carbon Utilization and Element Cycling Functions of Hydrothermarchaeota in Hydrothermal Sediment.</title>
        <authorList>
            <person name="Zhou Z."/>
            <person name="Liu Y."/>
            <person name="Xu W."/>
            <person name="Pan J."/>
            <person name="Luo Z.H."/>
            <person name="Li M."/>
        </authorList>
    </citation>
    <scope>NUCLEOTIDE SEQUENCE [LARGE SCALE GENOMIC DNA]</scope>
    <source>
        <strain evidence="3">SpSt-374</strain>
    </source>
</reference>
<dbReference type="GO" id="GO:0008713">
    <property type="term" value="F:ADP-heptose-lipopolysaccharide heptosyltransferase activity"/>
    <property type="evidence" value="ECO:0007669"/>
    <property type="project" value="TreeGrafter"/>
</dbReference>
<sequence>MRILALVPGGIGDQILFFPTLDDLKRYYPQAQIDVIVEPRSRGAYQTCKYLHDKSLNTIAFDFKKRNGLPDWANFLGIVRDREYDAVISLGQRWVVGLLLWLTGIPTRISYSGDGDIFLTQPVPLNPQQYAAAMYHDLLKGLGINDPCPELQLTLLKEDIQWADKEQQQQGIKDSGYILIHGGASKLSQAKGLDKIYPSESWQQIIEQLQQKQPQLPVALLSGPEDRELVSQLVAACPGVKVISPPDIGKTAAIIGGANLMLCTDSAPMHLAVAVKTYTIALFGPTDPEKLLPSREQFIGIKSPTGKMADISPQTVLGKIFSA</sequence>
<dbReference type="PANTHER" id="PTHR30160">
    <property type="entry name" value="TETRAACYLDISACCHARIDE 4'-KINASE-RELATED"/>
    <property type="match status" value="1"/>
</dbReference>
<evidence type="ECO:0000313" key="3">
    <source>
        <dbReference type="EMBL" id="HGF99158.1"/>
    </source>
</evidence>
<keyword evidence="2 3" id="KW-0808">Transferase</keyword>
<name>A0A7C3VEN8_9CYAN</name>